<dbReference type="GO" id="GO:0006508">
    <property type="term" value="P:proteolysis"/>
    <property type="evidence" value="ECO:0007669"/>
    <property type="project" value="InterPro"/>
</dbReference>
<dbReference type="PANTHER" id="PTHR23076">
    <property type="entry name" value="METALLOPROTEASE M41 FTSH"/>
    <property type="match status" value="1"/>
</dbReference>
<keyword evidence="3" id="KW-0175">Coiled coil</keyword>
<dbReference type="PROSITE" id="PS00674">
    <property type="entry name" value="AAA"/>
    <property type="match status" value="1"/>
</dbReference>
<dbReference type="KEGG" id="mym:A176_004114"/>
<evidence type="ECO:0000259" key="5">
    <source>
        <dbReference type="SMART" id="SM00382"/>
    </source>
</evidence>
<gene>
    <name evidence="6" type="ORF">A176_004114</name>
</gene>
<keyword evidence="6" id="KW-0131">Cell cycle</keyword>
<protein>
    <submittedName>
        <fullName evidence="6">Cell division protein FtsH</fullName>
    </submittedName>
</protein>
<dbReference type="PATRIC" id="fig|1297742.4.peg.4159"/>
<dbReference type="Proteomes" id="UP000009026">
    <property type="component" value="Chromosome"/>
</dbReference>
<dbReference type="Gene3D" id="3.40.50.300">
    <property type="entry name" value="P-loop containing nucleotide triphosphate hydrolases"/>
    <property type="match status" value="1"/>
</dbReference>
<dbReference type="InterPro" id="IPR003959">
    <property type="entry name" value="ATPase_AAA_core"/>
</dbReference>
<accession>A0A0H4XG49</accession>
<keyword evidence="7" id="KW-1185">Reference proteome</keyword>
<dbReference type="InterPro" id="IPR027417">
    <property type="entry name" value="P-loop_NTPase"/>
</dbReference>
<evidence type="ECO:0000313" key="6">
    <source>
        <dbReference type="EMBL" id="AKQ67202.1"/>
    </source>
</evidence>
<dbReference type="GO" id="GO:0004176">
    <property type="term" value="F:ATP-dependent peptidase activity"/>
    <property type="evidence" value="ECO:0007669"/>
    <property type="project" value="InterPro"/>
</dbReference>
<dbReference type="eggNOG" id="COG0465">
    <property type="taxonomic scope" value="Bacteria"/>
</dbReference>
<dbReference type="RefSeq" id="WP_002635065.1">
    <property type="nucleotide sequence ID" value="NZ_CP012109.1"/>
</dbReference>
<dbReference type="Pfam" id="PF01434">
    <property type="entry name" value="Peptidase_M41"/>
    <property type="match status" value="1"/>
</dbReference>
<dbReference type="SUPFAM" id="SSF140990">
    <property type="entry name" value="FtsH protease domain-like"/>
    <property type="match status" value="1"/>
</dbReference>
<sequence length="706" mass="78119">MSQRIPEESLPTELSPFAAVEAAYPAELNRVCEALLRGLPVMVEADKELTPYFYKCLRDRLKKDGKQFLYLDGRTAHEPPPGMPAPSMMATLIAQLRDAVRGAVRERIVVLPHLDLLTTSSGGLTSEAREVIPLLYENPEMVWVGFKDPSFAVPRVIENLFPHKESILGVGRDRLRYLITQRECRKFGKGLQPYALYKHVSGVNAVRLRRLLGAITGEDYPSNPKHAYAQLRSATLSGSLSVPELELHGDIGGYAKVKQRLQQEILDVLAHKDTLSDPEAVKRVESLLPRGMIFWGPPGTGKTLFAKAMASALGAAVQVVSGPELKSRWVGESEENLRQIFVRARQAAPSIIVFDELDSFASARGTYTGSGVEHSMVNQLLTEMDGFRKEELVFVVGTTNFVESLDPALLRPGRFEFQLCIPYPNSADRRAILGIYDQKLALEMTERAMDYAVKRTGDRVEGTGTRFSGDHIQALCRALARRRLREGAQGPTEAVDVERALTEFLDRPELTPTEERVVATHEAGHAVCALFCEHAPAIDRISIRGDLAGSLGHVQYADPAHRYVVTRGQLLDSICMLFGGREAEALLLDDLSLGSAHDLERATEIARELVEDLGMGGDGVPVRRYDTPGRQADRHALSDATRATLEAAIQEVLSVQRARARDILLREKERLVALRDLLIERKVLDREAFTHLAPAPTLPRKESALG</sequence>
<dbReference type="GO" id="GO:0005886">
    <property type="term" value="C:plasma membrane"/>
    <property type="evidence" value="ECO:0007669"/>
    <property type="project" value="TreeGrafter"/>
</dbReference>
<evidence type="ECO:0000313" key="7">
    <source>
        <dbReference type="Proteomes" id="UP000009026"/>
    </source>
</evidence>
<dbReference type="AlphaFoldDB" id="A0A0H4XG49"/>
<evidence type="ECO:0000256" key="3">
    <source>
        <dbReference type="ARBA" id="ARBA00023054"/>
    </source>
</evidence>
<dbReference type="SMART" id="SM00382">
    <property type="entry name" value="AAA"/>
    <property type="match status" value="1"/>
</dbReference>
<name>A0A0H4XG49_9BACT</name>
<dbReference type="InterPro" id="IPR003960">
    <property type="entry name" value="ATPase_AAA_CS"/>
</dbReference>
<dbReference type="GO" id="GO:0051301">
    <property type="term" value="P:cell division"/>
    <property type="evidence" value="ECO:0007669"/>
    <property type="project" value="UniProtKB-KW"/>
</dbReference>
<dbReference type="Gene3D" id="1.10.8.60">
    <property type="match status" value="1"/>
</dbReference>
<dbReference type="STRING" id="1297742.A176_004114"/>
<dbReference type="GO" id="GO:0005524">
    <property type="term" value="F:ATP binding"/>
    <property type="evidence" value="ECO:0007669"/>
    <property type="project" value="UniProtKB-KW"/>
</dbReference>
<comment type="similarity">
    <text evidence="4">Belongs to the AAA ATPase family.</text>
</comment>
<organism evidence="6 7">
    <name type="scientific">Pseudomyxococcus hansupus</name>
    <dbReference type="NCBI Taxonomy" id="1297742"/>
    <lineage>
        <taxon>Bacteria</taxon>
        <taxon>Pseudomonadati</taxon>
        <taxon>Myxococcota</taxon>
        <taxon>Myxococcia</taxon>
        <taxon>Myxococcales</taxon>
        <taxon>Cystobacterineae</taxon>
        <taxon>Myxococcaceae</taxon>
        <taxon>Pseudomyxococcus</taxon>
    </lineage>
</organism>
<proteinExistence type="inferred from homology"/>
<dbReference type="PANTHER" id="PTHR23076:SF97">
    <property type="entry name" value="ATP-DEPENDENT ZINC METALLOPROTEASE YME1L1"/>
    <property type="match status" value="1"/>
</dbReference>
<reference evidence="6 7" key="1">
    <citation type="journal article" date="2016" name="PLoS ONE">
        <title>Complete Genome Sequence and Comparative Genomics of a Novel Myxobacterium Myxococcus hansupus.</title>
        <authorList>
            <person name="Sharma G."/>
            <person name="Narwani T."/>
            <person name="Subramanian S."/>
        </authorList>
    </citation>
    <scope>NUCLEOTIDE SEQUENCE [LARGE SCALE GENOMIC DNA]</scope>
    <source>
        <strain evidence="7">mixupus</strain>
    </source>
</reference>
<dbReference type="EMBL" id="CP012109">
    <property type="protein sequence ID" value="AKQ67202.1"/>
    <property type="molecule type" value="Genomic_DNA"/>
</dbReference>
<dbReference type="GO" id="GO:0004222">
    <property type="term" value="F:metalloendopeptidase activity"/>
    <property type="evidence" value="ECO:0007669"/>
    <property type="project" value="InterPro"/>
</dbReference>
<dbReference type="Pfam" id="PF00004">
    <property type="entry name" value="AAA"/>
    <property type="match status" value="1"/>
</dbReference>
<keyword evidence="6" id="KW-0132">Cell division</keyword>
<evidence type="ECO:0000256" key="2">
    <source>
        <dbReference type="ARBA" id="ARBA00022840"/>
    </source>
</evidence>
<dbReference type="InterPro" id="IPR000642">
    <property type="entry name" value="Peptidase_M41"/>
</dbReference>
<feature type="domain" description="AAA+ ATPase" evidence="5">
    <location>
        <begin position="288"/>
        <end position="425"/>
    </location>
</feature>
<dbReference type="InterPro" id="IPR037219">
    <property type="entry name" value="Peptidase_M41-like"/>
</dbReference>
<dbReference type="InterPro" id="IPR003593">
    <property type="entry name" value="AAA+_ATPase"/>
</dbReference>
<evidence type="ECO:0000256" key="1">
    <source>
        <dbReference type="ARBA" id="ARBA00022741"/>
    </source>
</evidence>
<keyword evidence="1 4" id="KW-0547">Nucleotide-binding</keyword>
<dbReference type="SUPFAM" id="SSF52540">
    <property type="entry name" value="P-loop containing nucleoside triphosphate hydrolases"/>
    <property type="match status" value="1"/>
</dbReference>
<dbReference type="OrthoDB" id="9809379at2"/>
<dbReference type="Gene3D" id="1.20.58.760">
    <property type="entry name" value="Peptidase M41"/>
    <property type="match status" value="1"/>
</dbReference>
<keyword evidence="2 4" id="KW-0067">ATP-binding</keyword>
<dbReference type="FunFam" id="3.40.50.300:FF:001025">
    <property type="entry name" value="ATPase family, AAA domain-containing 2B"/>
    <property type="match status" value="1"/>
</dbReference>
<dbReference type="GO" id="GO:0016887">
    <property type="term" value="F:ATP hydrolysis activity"/>
    <property type="evidence" value="ECO:0007669"/>
    <property type="project" value="InterPro"/>
</dbReference>
<dbReference type="GO" id="GO:0030163">
    <property type="term" value="P:protein catabolic process"/>
    <property type="evidence" value="ECO:0007669"/>
    <property type="project" value="TreeGrafter"/>
</dbReference>
<evidence type="ECO:0000256" key="4">
    <source>
        <dbReference type="RuleBase" id="RU003651"/>
    </source>
</evidence>